<dbReference type="InterPro" id="IPR021109">
    <property type="entry name" value="Peptidase_aspartic_dom_sf"/>
</dbReference>
<comment type="similarity">
    <text evidence="1">Belongs to the beta type-B retroviral polymerase family. HERV class-II K(HML-2) pol subfamily.</text>
</comment>
<keyword evidence="5" id="KW-1185">Reference proteome</keyword>
<evidence type="ECO:0000256" key="1">
    <source>
        <dbReference type="ARBA" id="ARBA00010879"/>
    </source>
</evidence>
<dbReference type="InterPro" id="IPR043128">
    <property type="entry name" value="Rev_trsase/Diguanyl_cyclase"/>
</dbReference>
<dbReference type="InterPro" id="IPR051320">
    <property type="entry name" value="Viral_Replic_Matur_Polypro"/>
</dbReference>
<reference evidence="4" key="1">
    <citation type="submission" date="2023-06" db="EMBL/GenBank/DDBJ databases">
        <title>Reference genome for the Northern bat (Eptesicus nilssonii), a most northern bat species.</title>
        <authorList>
            <person name="Laine V.N."/>
            <person name="Pulliainen A.T."/>
            <person name="Lilley T.M."/>
        </authorList>
    </citation>
    <scope>NUCLEOTIDE SEQUENCE</scope>
    <source>
        <strain evidence="4">BLF_Eptnil</strain>
        <tissue evidence="4">Kidney</tissue>
    </source>
</reference>
<keyword evidence="2" id="KW-0378">Hydrolase</keyword>
<dbReference type="Pfam" id="PF13650">
    <property type="entry name" value="Asp_protease_2"/>
    <property type="match status" value="1"/>
</dbReference>
<proteinExistence type="inferred from homology"/>
<dbReference type="SUPFAM" id="SSF50630">
    <property type="entry name" value="Acid proteases"/>
    <property type="match status" value="1"/>
</dbReference>
<dbReference type="PANTHER" id="PTHR33064">
    <property type="entry name" value="POL PROTEIN"/>
    <property type="match status" value="1"/>
</dbReference>
<dbReference type="EMBL" id="JAULJE010000009">
    <property type="protein sequence ID" value="KAK1338670.1"/>
    <property type="molecule type" value="Genomic_DNA"/>
</dbReference>
<dbReference type="Proteomes" id="UP001177744">
    <property type="component" value="Unassembled WGS sequence"/>
</dbReference>
<sequence>MVEMKIGGQTVNFIVDTGAEHSVVTQKVASLSGREVIIIGATGDHTSRPFCRPRRCQLCGHQVVHEFLLPGPSNGQRPFSQNGSRNHLCPVGSAQLHLAGKPKHRNKEQFTWTRLPQGFKNSSTLFSGALAADLSKFPGQDVGCNLLQYVDDLLLASSMKKPSWTKLTEAPALGLPDATRDFNLFLHKNNGVVLGVLTQELGPWQRPVAYLSKQIDPVASGWHSCLRALAAPALLFKEATSSLWDRT</sequence>
<dbReference type="PROSITE" id="PS00141">
    <property type="entry name" value="ASP_PROTEASE"/>
    <property type="match status" value="1"/>
</dbReference>
<dbReference type="PANTHER" id="PTHR33064:SF37">
    <property type="entry name" value="RIBONUCLEASE H"/>
    <property type="match status" value="1"/>
</dbReference>
<gene>
    <name evidence="4" type="ORF">QTO34_019325</name>
</gene>
<dbReference type="InterPro" id="IPR001969">
    <property type="entry name" value="Aspartic_peptidase_AS"/>
</dbReference>
<dbReference type="Gene3D" id="3.10.20.370">
    <property type="match status" value="1"/>
</dbReference>
<dbReference type="InterPro" id="IPR000477">
    <property type="entry name" value="RT_dom"/>
</dbReference>
<dbReference type="GO" id="GO:0004190">
    <property type="term" value="F:aspartic-type endopeptidase activity"/>
    <property type="evidence" value="ECO:0007669"/>
    <property type="project" value="InterPro"/>
</dbReference>
<dbReference type="Pfam" id="PF00078">
    <property type="entry name" value="RVT_1"/>
    <property type="match status" value="1"/>
</dbReference>
<feature type="domain" description="Peptidase A2" evidence="3">
    <location>
        <begin position="11"/>
        <end position="26"/>
    </location>
</feature>
<dbReference type="Gene3D" id="3.30.70.270">
    <property type="match status" value="1"/>
</dbReference>
<organism evidence="4 5">
    <name type="scientific">Cnephaeus nilssonii</name>
    <name type="common">Northern bat</name>
    <name type="synonym">Eptesicus nilssonii</name>
    <dbReference type="NCBI Taxonomy" id="3371016"/>
    <lineage>
        <taxon>Eukaryota</taxon>
        <taxon>Metazoa</taxon>
        <taxon>Chordata</taxon>
        <taxon>Craniata</taxon>
        <taxon>Vertebrata</taxon>
        <taxon>Euteleostomi</taxon>
        <taxon>Mammalia</taxon>
        <taxon>Eutheria</taxon>
        <taxon>Laurasiatheria</taxon>
        <taxon>Chiroptera</taxon>
        <taxon>Yangochiroptera</taxon>
        <taxon>Vespertilionidae</taxon>
        <taxon>Cnephaeus</taxon>
    </lineage>
</organism>
<name>A0AA40LML4_CNENI</name>
<dbReference type="Gene3D" id="2.40.70.10">
    <property type="entry name" value="Acid Proteases"/>
    <property type="match status" value="1"/>
</dbReference>
<dbReference type="GO" id="GO:0006508">
    <property type="term" value="P:proteolysis"/>
    <property type="evidence" value="ECO:0007669"/>
    <property type="project" value="InterPro"/>
</dbReference>
<dbReference type="PROSITE" id="PS50175">
    <property type="entry name" value="ASP_PROT_RETROV"/>
    <property type="match status" value="1"/>
</dbReference>
<evidence type="ECO:0000259" key="3">
    <source>
        <dbReference type="PROSITE" id="PS50175"/>
    </source>
</evidence>
<dbReference type="AlphaFoldDB" id="A0AA40LML4"/>
<evidence type="ECO:0000313" key="5">
    <source>
        <dbReference type="Proteomes" id="UP001177744"/>
    </source>
</evidence>
<protein>
    <recommendedName>
        <fullName evidence="3">Peptidase A2 domain-containing protein</fullName>
    </recommendedName>
</protein>
<accession>A0AA40LML4</accession>
<comment type="caution">
    <text evidence="4">The sequence shown here is derived from an EMBL/GenBank/DDBJ whole genome shotgun (WGS) entry which is preliminary data.</text>
</comment>
<evidence type="ECO:0000313" key="4">
    <source>
        <dbReference type="EMBL" id="KAK1338670.1"/>
    </source>
</evidence>
<dbReference type="SUPFAM" id="SSF56672">
    <property type="entry name" value="DNA/RNA polymerases"/>
    <property type="match status" value="1"/>
</dbReference>
<dbReference type="Gene3D" id="3.10.10.10">
    <property type="entry name" value="HIV Type 1 Reverse Transcriptase, subunit A, domain 1"/>
    <property type="match status" value="1"/>
</dbReference>
<dbReference type="InterPro" id="IPR001995">
    <property type="entry name" value="Peptidase_A2_cat"/>
</dbReference>
<evidence type="ECO:0000256" key="2">
    <source>
        <dbReference type="ARBA" id="ARBA00022801"/>
    </source>
</evidence>
<dbReference type="InterPro" id="IPR043502">
    <property type="entry name" value="DNA/RNA_pol_sf"/>
</dbReference>